<keyword evidence="3 4" id="KW-0732">Signal</keyword>
<comment type="caution">
    <text evidence="6">The sequence shown here is derived from an EMBL/GenBank/DDBJ whole genome shotgun (WGS) entry which is preliminary data.</text>
</comment>
<proteinExistence type="inferred from homology"/>
<dbReference type="Proteomes" id="UP000004324">
    <property type="component" value="Unassembled WGS sequence"/>
</dbReference>
<organism evidence="6 7">
    <name type="scientific">Pelosinus fermentans B4</name>
    <dbReference type="NCBI Taxonomy" id="1149862"/>
    <lineage>
        <taxon>Bacteria</taxon>
        <taxon>Bacillati</taxon>
        <taxon>Bacillota</taxon>
        <taxon>Negativicutes</taxon>
        <taxon>Selenomonadales</taxon>
        <taxon>Sporomusaceae</taxon>
        <taxon>Pelosinus</taxon>
    </lineage>
</organism>
<keyword evidence="7" id="KW-1185">Reference proteome</keyword>
<sequence precursor="true">MIVKKVKALILLVTMMVVAVVAAGCGSSNTTQPSVANSAKEVVEFKYPELVYFDYIYLADELGYFKDANVRPKFVGKMGAGQVIPSLVNGSIDVATRHTPVVIAAIASGADIKIFTSGSSSTKQWPHMKYFVRADSDIKSIKDFNGKTIGLNSFGACAEYVTKKYLQENGGDPSSINFKTAPDDQHEMALAEGHTDIAIIHPPASGRASNDPKFKMLFSDYDIDQGLSGMCPYSVNGKFLKEHPEAVKELTEILIKTAKWSNAHPQEAKDIMAKRFNMKADQVELYNFSEDQLVPEAGVQYWIDRLVEVNKLTPGQVKLEQIYTNEYNPNYKK</sequence>
<evidence type="ECO:0000256" key="3">
    <source>
        <dbReference type="ARBA" id="ARBA00022729"/>
    </source>
</evidence>
<evidence type="ECO:0000259" key="5">
    <source>
        <dbReference type="Pfam" id="PF09084"/>
    </source>
</evidence>
<feature type="chain" id="PRO_5039724098" evidence="4">
    <location>
        <begin position="23"/>
        <end position="333"/>
    </location>
</feature>
<feature type="domain" description="SsuA/THI5-like" evidence="5">
    <location>
        <begin position="55"/>
        <end position="268"/>
    </location>
</feature>
<dbReference type="Gene3D" id="3.40.190.10">
    <property type="entry name" value="Periplasmic binding protein-like II"/>
    <property type="match status" value="2"/>
</dbReference>
<reference evidence="6 7" key="1">
    <citation type="journal article" date="2012" name="J. Bacteriol.">
        <title>Draft Genome Sequences for Two Metal-Reducing Pelosinus fermentans Strains Isolated from a Cr(VI)-Contaminated Site and for Type Strain R7.</title>
        <authorList>
            <person name="Brown S.D."/>
            <person name="Podar M."/>
            <person name="Klingeman D.M."/>
            <person name="Johnson C.M."/>
            <person name="Yang Z.K."/>
            <person name="Utturkar S.M."/>
            <person name="Land M.L."/>
            <person name="Mosher J.J."/>
            <person name="Hurt R.A.Jr."/>
            <person name="Phelps T.J."/>
            <person name="Palumbo A.V."/>
            <person name="Arkin A.P."/>
            <person name="Hazen T.C."/>
            <person name="Elias D.A."/>
        </authorList>
    </citation>
    <scope>NUCLEOTIDE SEQUENCE [LARGE SCALE GENOMIC DNA]</scope>
    <source>
        <strain evidence="6 7">B4</strain>
    </source>
</reference>
<dbReference type="AlphaFoldDB" id="I9ARM3"/>
<dbReference type="RefSeq" id="WP_007938210.1">
    <property type="nucleotide sequence ID" value="NZ_AKVJ01000076.1"/>
</dbReference>
<feature type="signal peptide" evidence="4">
    <location>
        <begin position="1"/>
        <end position="22"/>
    </location>
</feature>
<dbReference type="PANTHER" id="PTHR30024">
    <property type="entry name" value="ALIPHATIC SULFONATES-BINDING PROTEIN-RELATED"/>
    <property type="match status" value="1"/>
</dbReference>
<dbReference type="PROSITE" id="PS51257">
    <property type="entry name" value="PROKAR_LIPOPROTEIN"/>
    <property type="match status" value="1"/>
</dbReference>
<evidence type="ECO:0000256" key="1">
    <source>
        <dbReference type="ARBA" id="ARBA00004418"/>
    </source>
</evidence>
<dbReference type="OrthoDB" id="286202at2"/>
<comment type="similarity">
    <text evidence="2">Belongs to the bacterial solute-binding protein SsuA/TauA family.</text>
</comment>
<name>I9ARM3_9FIRM</name>
<dbReference type="SUPFAM" id="SSF53850">
    <property type="entry name" value="Periplasmic binding protein-like II"/>
    <property type="match status" value="1"/>
</dbReference>
<dbReference type="GO" id="GO:0042918">
    <property type="term" value="P:alkanesulfonate transmembrane transport"/>
    <property type="evidence" value="ECO:0007669"/>
    <property type="project" value="TreeGrafter"/>
</dbReference>
<gene>
    <name evidence="6" type="ORF">FB4_1291</name>
</gene>
<dbReference type="PATRIC" id="fig|1149862.3.peg.4316"/>
<dbReference type="EMBL" id="AKVJ01000076">
    <property type="protein sequence ID" value="EIW15602.1"/>
    <property type="molecule type" value="Genomic_DNA"/>
</dbReference>
<dbReference type="GO" id="GO:0042597">
    <property type="term" value="C:periplasmic space"/>
    <property type="evidence" value="ECO:0007669"/>
    <property type="project" value="UniProtKB-SubCell"/>
</dbReference>
<dbReference type="InterPro" id="IPR015168">
    <property type="entry name" value="SsuA/THI5"/>
</dbReference>
<evidence type="ECO:0000256" key="2">
    <source>
        <dbReference type="ARBA" id="ARBA00010742"/>
    </source>
</evidence>
<dbReference type="PANTHER" id="PTHR30024:SF47">
    <property type="entry name" value="TAURINE-BINDING PERIPLASMIC PROTEIN"/>
    <property type="match status" value="1"/>
</dbReference>
<evidence type="ECO:0000256" key="4">
    <source>
        <dbReference type="SAM" id="SignalP"/>
    </source>
</evidence>
<dbReference type="Pfam" id="PF09084">
    <property type="entry name" value="NMT1"/>
    <property type="match status" value="1"/>
</dbReference>
<protein>
    <submittedName>
        <fullName evidence="6">NMT1/THI5 like domain protein</fullName>
    </submittedName>
</protein>
<comment type="subcellular location">
    <subcellularLocation>
        <location evidence="1">Periplasm</location>
    </subcellularLocation>
</comment>
<accession>I9ARM3</accession>
<evidence type="ECO:0000313" key="7">
    <source>
        <dbReference type="Proteomes" id="UP000004324"/>
    </source>
</evidence>
<evidence type="ECO:0000313" key="6">
    <source>
        <dbReference type="EMBL" id="EIW15602.1"/>
    </source>
</evidence>